<dbReference type="InterPro" id="IPR026444">
    <property type="entry name" value="Secre_tail"/>
</dbReference>
<evidence type="ECO:0000259" key="3">
    <source>
        <dbReference type="Pfam" id="PF18962"/>
    </source>
</evidence>
<accession>A0ABN1JQ40</accession>
<dbReference type="InterPro" id="IPR012334">
    <property type="entry name" value="Pectin_lyas_fold"/>
</dbReference>
<dbReference type="Pfam" id="PF18962">
    <property type="entry name" value="Por_Secre_tail"/>
    <property type="match status" value="1"/>
</dbReference>
<dbReference type="SUPFAM" id="SSF52075">
    <property type="entry name" value="Outer arm dynein light chain 1"/>
    <property type="match status" value="1"/>
</dbReference>
<gene>
    <name evidence="4" type="ORF">GCM10009431_17330</name>
</gene>
<name>A0ABN1JQ40_9FLAO</name>
<dbReference type="Gene3D" id="2.160.20.10">
    <property type="entry name" value="Single-stranded right-handed beta-helix, Pectin lyase-like"/>
    <property type="match status" value="1"/>
</dbReference>
<reference evidence="4 5" key="1">
    <citation type="journal article" date="2019" name="Int. J. Syst. Evol. Microbiol.">
        <title>The Global Catalogue of Microorganisms (GCM) 10K type strain sequencing project: providing services to taxonomists for standard genome sequencing and annotation.</title>
        <authorList>
            <consortium name="The Broad Institute Genomics Platform"/>
            <consortium name="The Broad Institute Genome Sequencing Center for Infectious Disease"/>
            <person name="Wu L."/>
            <person name="Ma J."/>
        </authorList>
    </citation>
    <scope>NUCLEOTIDE SEQUENCE [LARGE SCALE GENOMIC DNA]</scope>
    <source>
        <strain evidence="4 5">JCM 15976</strain>
    </source>
</reference>
<dbReference type="InterPro" id="IPR011050">
    <property type="entry name" value="Pectin_lyase_fold/virulence"/>
</dbReference>
<keyword evidence="5" id="KW-1185">Reference proteome</keyword>
<sequence>MKKTLLLFTTYLCLGVSAIFAQNVNIPDFNFKNYLLNNTAINTNSDTEISVAEAQAFTGTISATSLGITDLTGIEAFVNITTLEVYSNILTSLDVSNNTSLTRLHCANNQITTIDVSNIPTLNQIHCQNNQLVELNLANGNNPNFTYMKSYGNPNLTCIQHDSNYTPPYTNAGQYAQGWTRDANSSYSSNCNYGPVYVDANATGANDGSSWIDAYTTIDAALAVAGPNRNIWVAKGVYKPTAQNTPLEINDTSISIYGGFDGSETQLSDRDLTLINTTNATVITGDMNGDDVDGDFTSNKSDNADRLIVVDATNITIDGFILENIYDTSSNALTEDNGVIYSKYYGASTWIENLSIKNCSFKNNYSNDFLIKGTGLKDNFKLYNVSFTNNVSTGQSIILLQTDRFNNIYADFSNVLFADNETKFSVINAYRIPDGSFTNFRDLDLIITNSSFINNNVVNVNNTSYGQTIIMGSDNTLGHLEINNSIFFSNTLNGVYADRDISYGTQGNHYELVINNSITQITNNGGASGAFAAPSFTNIQDLDPNTVSLNLSAEYKPTTSSSYVLDNGDNTFYDTALFGDLDLSGNDRIFNSTIDLGAFEYDSTLGIDDLSLNTNSVKLYPNPVSDRLFIKSTEQVENVFIYTISGQLVKQVNEVNNGINVANLPSGLYMIQIKTSKRTINQKFLRN</sequence>
<dbReference type="NCBIfam" id="TIGR04183">
    <property type="entry name" value="Por_Secre_tail"/>
    <property type="match status" value="1"/>
</dbReference>
<dbReference type="RefSeq" id="WP_343797519.1">
    <property type="nucleotide sequence ID" value="NZ_BAAAGF010000002.1"/>
</dbReference>
<dbReference type="Proteomes" id="UP001500736">
    <property type="component" value="Unassembled WGS sequence"/>
</dbReference>
<dbReference type="Gene3D" id="3.80.10.10">
    <property type="entry name" value="Ribonuclease Inhibitor"/>
    <property type="match status" value="1"/>
</dbReference>
<dbReference type="InterPro" id="IPR032675">
    <property type="entry name" value="LRR_dom_sf"/>
</dbReference>
<proteinExistence type="predicted"/>
<protein>
    <recommendedName>
        <fullName evidence="3">Secretion system C-terminal sorting domain-containing protein</fullName>
    </recommendedName>
</protein>
<feature type="domain" description="Secretion system C-terminal sorting" evidence="3">
    <location>
        <begin position="619"/>
        <end position="684"/>
    </location>
</feature>
<evidence type="ECO:0000313" key="5">
    <source>
        <dbReference type="Proteomes" id="UP001500736"/>
    </source>
</evidence>
<dbReference type="EMBL" id="BAAAGF010000002">
    <property type="protein sequence ID" value="GAA0743809.1"/>
    <property type="molecule type" value="Genomic_DNA"/>
</dbReference>
<evidence type="ECO:0000256" key="1">
    <source>
        <dbReference type="ARBA" id="ARBA00022729"/>
    </source>
</evidence>
<dbReference type="SUPFAM" id="SSF51126">
    <property type="entry name" value="Pectin lyase-like"/>
    <property type="match status" value="1"/>
</dbReference>
<comment type="caution">
    <text evidence="4">The sequence shown here is derived from an EMBL/GenBank/DDBJ whole genome shotgun (WGS) entry which is preliminary data.</text>
</comment>
<feature type="chain" id="PRO_5046849914" description="Secretion system C-terminal sorting domain-containing protein" evidence="2">
    <location>
        <begin position="22"/>
        <end position="687"/>
    </location>
</feature>
<feature type="signal peptide" evidence="2">
    <location>
        <begin position="1"/>
        <end position="21"/>
    </location>
</feature>
<organism evidence="4 5">
    <name type="scientific">Gaetbulibacter jejuensis</name>
    <dbReference type="NCBI Taxonomy" id="584607"/>
    <lineage>
        <taxon>Bacteria</taxon>
        <taxon>Pseudomonadati</taxon>
        <taxon>Bacteroidota</taxon>
        <taxon>Flavobacteriia</taxon>
        <taxon>Flavobacteriales</taxon>
        <taxon>Flavobacteriaceae</taxon>
        <taxon>Gaetbulibacter</taxon>
    </lineage>
</organism>
<evidence type="ECO:0000256" key="2">
    <source>
        <dbReference type="SAM" id="SignalP"/>
    </source>
</evidence>
<evidence type="ECO:0000313" key="4">
    <source>
        <dbReference type="EMBL" id="GAA0743809.1"/>
    </source>
</evidence>
<keyword evidence="1 2" id="KW-0732">Signal</keyword>